<dbReference type="EMBL" id="RAWE01000024">
    <property type="protein sequence ID" value="RKH04841.1"/>
    <property type="molecule type" value="Genomic_DNA"/>
</dbReference>
<accession>A0A3A8KKT5</accession>
<gene>
    <name evidence="1" type="ORF">D7X32_09595</name>
</gene>
<dbReference type="AlphaFoldDB" id="A0A3A8KKT5"/>
<proteinExistence type="predicted"/>
<name>A0A3A8KKT5_9BACT</name>
<organism evidence="1 2">
    <name type="scientific">Corallococcus carmarthensis</name>
    <dbReference type="NCBI Taxonomy" id="2316728"/>
    <lineage>
        <taxon>Bacteria</taxon>
        <taxon>Pseudomonadati</taxon>
        <taxon>Myxococcota</taxon>
        <taxon>Myxococcia</taxon>
        <taxon>Myxococcales</taxon>
        <taxon>Cystobacterineae</taxon>
        <taxon>Myxococcaceae</taxon>
        <taxon>Corallococcus</taxon>
    </lineage>
</organism>
<sequence length="75" mass="8176">MLSERSAHGQLLLQVRQHLDLHPSPRGAVGPEECGGTGDNAYCQQLAAEFNAPYPDIFYVCDLIPAGLGKVHWSE</sequence>
<protein>
    <submittedName>
        <fullName evidence="1">Uncharacterized protein</fullName>
    </submittedName>
</protein>
<dbReference type="Proteomes" id="UP000268313">
    <property type="component" value="Unassembled WGS sequence"/>
</dbReference>
<evidence type="ECO:0000313" key="1">
    <source>
        <dbReference type="EMBL" id="RKH04841.1"/>
    </source>
</evidence>
<evidence type="ECO:0000313" key="2">
    <source>
        <dbReference type="Proteomes" id="UP000268313"/>
    </source>
</evidence>
<keyword evidence="2" id="KW-1185">Reference proteome</keyword>
<comment type="caution">
    <text evidence="1">The sequence shown here is derived from an EMBL/GenBank/DDBJ whole genome shotgun (WGS) entry which is preliminary data.</text>
</comment>
<reference evidence="2" key="1">
    <citation type="submission" date="2018-09" db="EMBL/GenBank/DDBJ databases">
        <authorList>
            <person name="Livingstone P.G."/>
            <person name="Whitworth D.E."/>
        </authorList>
    </citation>
    <scope>NUCLEOTIDE SEQUENCE [LARGE SCALE GENOMIC DNA]</scope>
    <source>
        <strain evidence="2">CA043D</strain>
    </source>
</reference>